<evidence type="ECO:0000256" key="1">
    <source>
        <dbReference type="ARBA" id="ARBA00012423"/>
    </source>
</evidence>
<comment type="catalytic activity">
    <reaction evidence="10">
        <text>S-hexadecanoyl-L-cysteinyl-[protein] + H2O = L-cysteinyl-[protein] + hexadecanoate + H(+)</text>
        <dbReference type="Rhea" id="RHEA:19233"/>
        <dbReference type="Rhea" id="RHEA-COMP:10131"/>
        <dbReference type="Rhea" id="RHEA-COMP:11032"/>
        <dbReference type="ChEBI" id="CHEBI:7896"/>
        <dbReference type="ChEBI" id="CHEBI:15377"/>
        <dbReference type="ChEBI" id="CHEBI:15378"/>
        <dbReference type="ChEBI" id="CHEBI:29950"/>
        <dbReference type="ChEBI" id="CHEBI:74151"/>
        <dbReference type="EC" id="3.1.2.22"/>
    </reaction>
    <physiologicalReaction direction="left-to-right" evidence="10">
        <dbReference type="Rhea" id="RHEA:19234"/>
    </physiologicalReaction>
</comment>
<dbReference type="Proteomes" id="UP000595362">
    <property type="component" value="Chromosome"/>
</dbReference>
<evidence type="ECO:0000256" key="3">
    <source>
        <dbReference type="ARBA" id="ARBA00022946"/>
    </source>
</evidence>
<evidence type="ECO:0000256" key="5">
    <source>
        <dbReference type="ARBA" id="ARBA00039314"/>
    </source>
</evidence>
<dbReference type="PANTHER" id="PTHR16138:SF7">
    <property type="entry name" value="PALMITOYL-PROTEIN THIOESTERASE ABHD10, MITOCHONDRIAL"/>
    <property type="match status" value="1"/>
</dbReference>
<evidence type="ECO:0000256" key="9">
    <source>
        <dbReference type="ARBA" id="ARBA00046047"/>
    </source>
</evidence>
<dbReference type="EC" id="3.1.2.22" evidence="1"/>
<dbReference type="Pfam" id="PF12697">
    <property type="entry name" value="Abhydrolase_6"/>
    <property type="match status" value="1"/>
</dbReference>
<protein>
    <recommendedName>
        <fullName evidence="5">Palmitoyl-protein thioesterase ABHD10, mitochondrial</fullName>
        <ecNumber evidence="4">3.1.1.93</ecNumber>
        <ecNumber evidence="1">3.1.2.22</ecNumber>
    </recommendedName>
    <alternativeName>
        <fullName evidence="7">Acyl-protein thioesterase ABHD10</fullName>
    </alternativeName>
    <alternativeName>
        <fullName evidence="8">Alpha/beta hydrolase domain-containing protein 10</fullName>
    </alternativeName>
    <alternativeName>
        <fullName evidence="6">Mycophenolic acid acyl-glucuronide esterase, mitochondrial</fullName>
    </alternativeName>
</protein>
<organism evidence="13 14">
    <name type="scientific">Micavibrio aeruginosavorus</name>
    <dbReference type="NCBI Taxonomy" id="349221"/>
    <lineage>
        <taxon>Bacteria</taxon>
        <taxon>Pseudomonadati</taxon>
        <taxon>Bdellovibrionota</taxon>
        <taxon>Bdellovibrionia</taxon>
        <taxon>Bdellovibrionales</taxon>
        <taxon>Pseudobdellovibrionaceae</taxon>
        <taxon>Micavibrio</taxon>
    </lineage>
</organism>
<dbReference type="EC" id="3.1.1.93" evidence="4"/>
<proteinExistence type="predicted"/>
<evidence type="ECO:0000256" key="6">
    <source>
        <dbReference type="ARBA" id="ARBA00041520"/>
    </source>
</evidence>
<dbReference type="GO" id="GO:0008474">
    <property type="term" value="F:palmitoyl-(protein) hydrolase activity"/>
    <property type="evidence" value="ECO:0007669"/>
    <property type="project" value="UniProtKB-EC"/>
</dbReference>
<dbReference type="SUPFAM" id="SSF53474">
    <property type="entry name" value="alpha/beta-Hydrolases"/>
    <property type="match status" value="1"/>
</dbReference>
<evidence type="ECO:0000256" key="2">
    <source>
        <dbReference type="ARBA" id="ARBA00022801"/>
    </source>
</evidence>
<dbReference type="GO" id="GO:0004553">
    <property type="term" value="F:hydrolase activity, hydrolyzing O-glycosyl compounds"/>
    <property type="evidence" value="ECO:0007669"/>
    <property type="project" value="TreeGrafter"/>
</dbReference>
<dbReference type="AlphaFoldDB" id="A0A7T5R2P9"/>
<evidence type="ECO:0000256" key="10">
    <source>
        <dbReference type="ARBA" id="ARBA00047409"/>
    </source>
</evidence>
<reference evidence="13 14" key="1">
    <citation type="submission" date="2020-07" db="EMBL/GenBank/DDBJ databases">
        <title>Huge and variable diversity of episymbiotic CPR bacteria and DPANN archaea in groundwater ecosystems.</title>
        <authorList>
            <person name="He C.Y."/>
            <person name="Keren R."/>
            <person name="Whittaker M."/>
            <person name="Farag I.F."/>
            <person name="Doudna J."/>
            <person name="Cate J.H.D."/>
            <person name="Banfield J.F."/>
        </authorList>
    </citation>
    <scope>NUCLEOTIDE SEQUENCE [LARGE SCALE GENOMIC DNA]</scope>
    <source>
        <strain evidence="13">NC_groundwater_70_Ag_B-0.1um_54_66</strain>
    </source>
</reference>
<dbReference type="InterPro" id="IPR052382">
    <property type="entry name" value="ABHD10_acyl-thioesterase"/>
</dbReference>
<name>A0A7T5R2P9_9BACT</name>
<evidence type="ECO:0000256" key="4">
    <source>
        <dbReference type="ARBA" id="ARBA00039132"/>
    </source>
</evidence>
<keyword evidence="3" id="KW-0809">Transit peptide</keyword>
<evidence type="ECO:0000259" key="12">
    <source>
        <dbReference type="Pfam" id="PF12697"/>
    </source>
</evidence>
<dbReference type="InterPro" id="IPR029058">
    <property type="entry name" value="AB_hydrolase_fold"/>
</dbReference>
<dbReference type="GO" id="GO:0102390">
    <property type="term" value="F:mycophenolic acid acyl-glucuronide esterase activity"/>
    <property type="evidence" value="ECO:0007669"/>
    <property type="project" value="UniProtKB-EC"/>
</dbReference>
<feature type="domain" description="AB hydrolase-1" evidence="12">
    <location>
        <begin position="49"/>
        <end position="242"/>
    </location>
</feature>
<gene>
    <name evidence="13" type="ORF">HYS17_00670</name>
</gene>
<dbReference type="PANTHER" id="PTHR16138">
    <property type="entry name" value="MYCOPHENOLIC ACID ACYL-GLUCURONIDE ESTERASE, MITOCHONDRIAL"/>
    <property type="match status" value="1"/>
</dbReference>
<evidence type="ECO:0000256" key="11">
    <source>
        <dbReference type="ARBA" id="ARBA00047972"/>
    </source>
</evidence>
<evidence type="ECO:0000313" key="14">
    <source>
        <dbReference type="Proteomes" id="UP000595362"/>
    </source>
</evidence>
<evidence type="ECO:0000313" key="13">
    <source>
        <dbReference type="EMBL" id="QQG36339.1"/>
    </source>
</evidence>
<comment type="function">
    <text evidence="9">Acts as an acyl-protein thioesterase that hydrolyzes fatty acids from acylated residues in proteins. Regulates the mitochondrial S-depalmitoylation of the nucleophilic active site residue of peroxiredoxin-5/PRDX5, a key antioxidant protein, therefore modulating mitochondrial antioxidant ability. Also catalyzes the deglucuronidation of mycophenolic acid acyl-glucuronide, an active metabolite of the immunosuppressant drug mycophenolate.</text>
</comment>
<comment type="catalytic activity">
    <reaction evidence="11">
        <text>mycophenolic acid O-acyl-beta-D-glucuronide + H2O = mycophenolate + D-glucuronate + H(+)</text>
        <dbReference type="Rhea" id="RHEA:34179"/>
        <dbReference type="ChEBI" id="CHEBI:15377"/>
        <dbReference type="ChEBI" id="CHEBI:15378"/>
        <dbReference type="ChEBI" id="CHEBI:58720"/>
        <dbReference type="ChEBI" id="CHEBI:62932"/>
        <dbReference type="ChEBI" id="CHEBI:66982"/>
        <dbReference type="EC" id="3.1.1.93"/>
    </reaction>
    <physiologicalReaction direction="left-to-right" evidence="11">
        <dbReference type="Rhea" id="RHEA:34180"/>
    </physiologicalReaction>
</comment>
<sequence>MENPKPHFLQRTDGPMVAYCRYQPVDTKHPAVLFLGGFRSDMQGSKALYLDQACRAREQPFVRFDYRGHGLSGGDFKQGTIGLWLKDALDILDQLTAGPVVLVGSSMGGWIGLLLARCRPARICGFIGVAAAPDFTRGIWDERMSAEDRKIMQQQGFIQVPNHYGAEPYVITQSLIEDGARHYILETPPLIGGQIHLVQGMKDEDVVWRTASRLQAALEQAGNPSVQVHFVEEGNHRLSRPDDLVLIDRLVQGYKL</sequence>
<keyword evidence="2 13" id="KW-0378">Hydrolase</keyword>
<dbReference type="InterPro" id="IPR000073">
    <property type="entry name" value="AB_hydrolase_1"/>
</dbReference>
<dbReference type="EMBL" id="CP066681">
    <property type="protein sequence ID" value="QQG36339.1"/>
    <property type="molecule type" value="Genomic_DNA"/>
</dbReference>
<dbReference type="Gene3D" id="3.40.50.1820">
    <property type="entry name" value="alpha/beta hydrolase"/>
    <property type="match status" value="1"/>
</dbReference>
<evidence type="ECO:0000256" key="8">
    <source>
        <dbReference type="ARBA" id="ARBA00042704"/>
    </source>
</evidence>
<accession>A0A7T5R2P9</accession>
<evidence type="ECO:0000256" key="7">
    <source>
        <dbReference type="ARBA" id="ARBA00042645"/>
    </source>
</evidence>